<dbReference type="InterPro" id="IPR000086">
    <property type="entry name" value="NUDIX_hydrolase_dom"/>
</dbReference>
<gene>
    <name evidence="20" type="ORF">SAMN05444515_102122</name>
</gene>
<protein>
    <recommendedName>
        <fullName evidence="13">8-oxo-dGTP diphosphatase</fullName>
        <ecNumber evidence="12">3.6.1.55</ecNumber>
    </recommendedName>
    <alternativeName>
        <fullName evidence="16">7,8-dihydro-8-oxoguanine-triphosphatase</fullName>
    </alternativeName>
    <alternativeName>
        <fullName evidence="15">Mutator protein MutT</fullName>
    </alternativeName>
    <alternativeName>
        <fullName evidence="14">dGTP pyrophosphohydrolase</fullName>
    </alternativeName>
</protein>
<evidence type="ECO:0000256" key="1">
    <source>
        <dbReference type="ARBA" id="ARBA00001946"/>
    </source>
</evidence>
<proteinExistence type="inferred from homology"/>
<dbReference type="Gene3D" id="3.20.20.70">
    <property type="entry name" value="Aldolase class I"/>
    <property type="match status" value="1"/>
</dbReference>
<feature type="domain" description="Nudix hydrolase" evidence="19">
    <location>
        <begin position="8"/>
        <end position="136"/>
    </location>
</feature>
<evidence type="ECO:0000256" key="2">
    <source>
        <dbReference type="ARBA" id="ARBA00005582"/>
    </source>
</evidence>
<dbReference type="InterPro" id="IPR020084">
    <property type="entry name" value="NUDIX_hydrolase_CS"/>
</dbReference>
<feature type="binding site" evidence="17">
    <location>
        <position position="29"/>
    </location>
    <ligand>
        <name>8-oxo-dGTP</name>
        <dbReference type="ChEBI" id="CHEBI:77896"/>
    </ligand>
</feature>
<dbReference type="STRING" id="1396821.SAMN05444515_102122"/>
<dbReference type="GO" id="GO:0035539">
    <property type="term" value="F:8-oxo-7,8-dihydrodeoxyguanosine triphosphate pyrophosphatase activity"/>
    <property type="evidence" value="ECO:0007669"/>
    <property type="project" value="UniProtKB-EC"/>
</dbReference>
<keyword evidence="6" id="KW-0227">DNA damage</keyword>
<dbReference type="CDD" id="cd03425">
    <property type="entry name" value="NUDIX_MutT_NudA_like"/>
    <property type="match status" value="1"/>
</dbReference>
<evidence type="ECO:0000256" key="18">
    <source>
        <dbReference type="PIRSR" id="PIRSR603561-2"/>
    </source>
</evidence>
<evidence type="ECO:0000256" key="3">
    <source>
        <dbReference type="ARBA" id="ARBA00022457"/>
    </source>
</evidence>
<dbReference type="InterPro" id="IPR015797">
    <property type="entry name" value="NUDIX_hydrolase-like_dom_sf"/>
</dbReference>
<dbReference type="OrthoDB" id="9810648at2"/>
<feature type="binding site" evidence="17">
    <location>
        <position position="125"/>
    </location>
    <ligand>
        <name>8-oxo-dGTP</name>
        <dbReference type="ChEBI" id="CHEBI:77896"/>
    </ligand>
</feature>
<evidence type="ECO:0000313" key="21">
    <source>
        <dbReference type="Proteomes" id="UP000199256"/>
    </source>
</evidence>
<dbReference type="InterPro" id="IPR020476">
    <property type="entry name" value="Nudix_hydrolase"/>
</dbReference>
<dbReference type="GO" id="GO:0009228">
    <property type="term" value="P:thiamine biosynthetic process"/>
    <property type="evidence" value="ECO:0007669"/>
    <property type="project" value="UniProtKB-KW"/>
</dbReference>
<dbReference type="InterPro" id="IPR029119">
    <property type="entry name" value="MutY_C"/>
</dbReference>
<dbReference type="GO" id="GO:0006260">
    <property type="term" value="P:DNA replication"/>
    <property type="evidence" value="ECO:0007669"/>
    <property type="project" value="UniProtKB-KW"/>
</dbReference>
<reference evidence="21" key="1">
    <citation type="submission" date="2016-10" db="EMBL/GenBank/DDBJ databases">
        <authorList>
            <person name="Varghese N."/>
            <person name="Submissions S."/>
        </authorList>
    </citation>
    <scope>NUCLEOTIDE SEQUENCE [LARGE SCALE GENOMIC DNA]</scope>
    <source>
        <strain evidence="21">DSM 241</strain>
    </source>
</reference>
<keyword evidence="5 18" id="KW-0479">Metal-binding</keyword>
<evidence type="ECO:0000256" key="17">
    <source>
        <dbReference type="PIRSR" id="PIRSR603561-1"/>
    </source>
</evidence>
<dbReference type="GO" id="GO:0044716">
    <property type="term" value="F:8-oxo-GDP phosphatase activity"/>
    <property type="evidence" value="ECO:0007669"/>
    <property type="project" value="TreeGrafter"/>
</dbReference>
<comment type="catalytic activity">
    <reaction evidence="10">
        <text>8-oxo-dGTP + H2O = 8-oxo-dGMP + diphosphate + H(+)</text>
        <dbReference type="Rhea" id="RHEA:31575"/>
        <dbReference type="ChEBI" id="CHEBI:15377"/>
        <dbReference type="ChEBI" id="CHEBI:15378"/>
        <dbReference type="ChEBI" id="CHEBI:33019"/>
        <dbReference type="ChEBI" id="CHEBI:63224"/>
        <dbReference type="ChEBI" id="CHEBI:77896"/>
        <dbReference type="EC" id="3.6.1.55"/>
    </reaction>
</comment>
<evidence type="ECO:0000256" key="16">
    <source>
        <dbReference type="ARBA" id="ARBA00042798"/>
    </source>
</evidence>
<dbReference type="NCBIfam" id="NF006530">
    <property type="entry name" value="PRK08999.1"/>
    <property type="match status" value="1"/>
</dbReference>
<dbReference type="GO" id="GO:0006281">
    <property type="term" value="P:DNA repair"/>
    <property type="evidence" value="ECO:0007669"/>
    <property type="project" value="UniProtKB-KW"/>
</dbReference>
<keyword evidence="8 18" id="KW-0460">Magnesium</keyword>
<evidence type="ECO:0000256" key="6">
    <source>
        <dbReference type="ARBA" id="ARBA00022763"/>
    </source>
</evidence>
<feature type="binding site" evidence="17">
    <location>
        <begin position="40"/>
        <end position="43"/>
    </location>
    <ligand>
        <name>8-oxo-dGTP</name>
        <dbReference type="ChEBI" id="CHEBI:77896"/>
    </ligand>
</feature>
<dbReference type="PROSITE" id="PS51462">
    <property type="entry name" value="NUDIX"/>
    <property type="match status" value="1"/>
</dbReference>
<keyword evidence="9" id="KW-0234">DNA repair</keyword>
<evidence type="ECO:0000256" key="10">
    <source>
        <dbReference type="ARBA" id="ARBA00035861"/>
    </source>
</evidence>
<evidence type="ECO:0000259" key="19">
    <source>
        <dbReference type="PROSITE" id="PS51462"/>
    </source>
</evidence>
<feature type="binding site" evidence="18">
    <location>
        <position position="63"/>
    </location>
    <ligand>
        <name>Mg(2+)</name>
        <dbReference type="ChEBI" id="CHEBI:18420"/>
    </ligand>
</feature>
<evidence type="ECO:0000256" key="7">
    <source>
        <dbReference type="ARBA" id="ARBA00022801"/>
    </source>
</evidence>
<feature type="binding site" evidence="18">
    <location>
        <position position="43"/>
    </location>
    <ligand>
        <name>Mg(2+)</name>
        <dbReference type="ChEBI" id="CHEBI:18420"/>
    </ligand>
</feature>
<evidence type="ECO:0000256" key="12">
    <source>
        <dbReference type="ARBA" id="ARBA00038905"/>
    </source>
</evidence>
<dbReference type="Pfam" id="PF14815">
    <property type="entry name" value="NUDIX_4"/>
    <property type="match status" value="1"/>
</dbReference>
<accession>A0A1H7HFN6</accession>
<dbReference type="RefSeq" id="WP_090250850.1">
    <property type="nucleotide sequence ID" value="NZ_FOAA01000002.1"/>
</dbReference>
<dbReference type="PANTHER" id="PTHR47707">
    <property type="entry name" value="8-OXO-DGTP DIPHOSPHATASE"/>
    <property type="match status" value="1"/>
</dbReference>
<keyword evidence="4" id="KW-0235">DNA replication</keyword>
<dbReference type="AlphaFoldDB" id="A0A1H7HFN6"/>
<comment type="cofactor">
    <cofactor evidence="1 18">
        <name>Mg(2+)</name>
        <dbReference type="ChEBI" id="CHEBI:18420"/>
    </cofactor>
</comment>
<dbReference type="Gene3D" id="3.90.79.10">
    <property type="entry name" value="Nucleoside Triphosphate Pyrophosphohydrolase"/>
    <property type="match status" value="1"/>
</dbReference>
<sequence>MATCDDRSPLPVVVAVIMDDQGRCLITRRPQDVHQGGRWEFPGGKREPGESRDQALTRELAEELGITPLSHEPLICLTHDYPDLQVHLDVVRVTDFQGTPQGLEGQPLKWVPVQALDARNFPKANRPIIRALSLPDRYLITPDHWDPEQLRVHLECSLGDPAVSLVQLRAPQLDAGAYAALAEDALALCRRQGVRLMLNADPALARDLGADGVHLNHQRLCDWRGRPSGLASDFLVAASVHDEVSMTQARQAGCDFVVVSPVAPTRTHPGAAPLGWTRFASLADQAACPVYALGGMTPEDIPRARAHGGQGVAGIRGVWPACSSD</sequence>
<dbReference type="GO" id="GO:0008413">
    <property type="term" value="F:8-oxo-7,8-dihydroguanosine triphosphate pyrophosphatase activity"/>
    <property type="evidence" value="ECO:0007669"/>
    <property type="project" value="InterPro"/>
</dbReference>
<evidence type="ECO:0000256" key="15">
    <source>
        <dbReference type="ARBA" id="ARBA00041979"/>
    </source>
</evidence>
<dbReference type="InterPro" id="IPR036206">
    <property type="entry name" value="ThiamineP_synth_sf"/>
</dbReference>
<dbReference type="SUPFAM" id="SSF55811">
    <property type="entry name" value="Nudix"/>
    <property type="match status" value="1"/>
</dbReference>
<dbReference type="CDD" id="cd00564">
    <property type="entry name" value="TMP_TenI"/>
    <property type="match status" value="1"/>
</dbReference>
<dbReference type="GO" id="GO:0044715">
    <property type="term" value="F:8-oxo-dGDP phosphatase activity"/>
    <property type="evidence" value="ECO:0007669"/>
    <property type="project" value="TreeGrafter"/>
</dbReference>
<name>A0A1H7HFN6_9GAMM</name>
<dbReference type="NCBIfam" id="TIGR00586">
    <property type="entry name" value="mutt"/>
    <property type="match status" value="1"/>
</dbReference>
<evidence type="ECO:0000256" key="5">
    <source>
        <dbReference type="ARBA" id="ARBA00022723"/>
    </source>
</evidence>
<evidence type="ECO:0000313" key="20">
    <source>
        <dbReference type="EMBL" id="SEK47760.1"/>
    </source>
</evidence>
<dbReference type="InterPro" id="IPR047127">
    <property type="entry name" value="MutT-like"/>
</dbReference>
<dbReference type="PROSITE" id="PS00893">
    <property type="entry name" value="NUDIX_BOX"/>
    <property type="match status" value="1"/>
</dbReference>
<dbReference type="InterPro" id="IPR003561">
    <property type="entry name" value="Mutator_MutT"/>
</dbReference>
<evidence type="ECO:0000256" key="8">
    <source>
        <dbReference type="ARBA" id="ARBA00022842"/>
    </source>
</evidence>
<evidence type="ECO:0000256" key="14">
    <source>
        <dbReference type="ARBA" id="ARBA00041592"/>
    </source>
</evidence>
<dbReference type="PANTHER" id="PTHR47707:SF1">
    <property type="entry name" value="NUDIX HYDROLASE FAMILY PROTEIN"/>
    <property type="match status" value="1"/>
</dbReference>
<keyword evidence="7" id="KW-0378">Hydrolase</keyword>
<evidence type="ECO:0000256" key="11">
    <source>
        <dbReference type="ARBA" id="ARBA00036904"/>
    </source>
</evidence>
<dbReference type="InterPro" id="IPR022998">
    <property type="entry name" value="ThiamineP_synth_TenI"/>
</dbReference>
<dbReference type="SUPFAM" id="SSF51391">
    <property type="entry name" value="Thiamin phosphate synthase"/>
    <property type="match status" value="1"/>
</dbReference>
<evidence type="ECO:0000256" key="4">
    <source>
        <dbReference type="ARBA" id="ARBA00022705"/>
    </source>
</evidence>
<dbReference type="GO" id="GO:0046872">
    <property type="term" value="F:metal ion binding"/>
    <property type="evidence" value="ECO:0007669"/>
    <property type="project" value="UniProtKB-KW"/>
</dbReference>
<dbReference type="Proteomes" id="UP000199256">
    <property type="component" value="Unassembled WGS sequence"/>
</dbReference>
<keyword evidence="21" id="KW-1185">Reference proteome</keyword>
<organism evidence="20 21">
    <name type="scientific">Ectothiorhodospira marina</name>
    <dbReference type="NCBI Taxonomy" id="1396821"/>
    <lineage>
        <taxon>Bacteria</taxon>
        <taxon>Pseudomonadati</taxon>
        <taxon>Pseudomonadota</taxon>
        <taxon>Gammaproteobacteria</taxon>
        <taxon>Chromatiales</taxon>
        <taxon>Ectothiorhodospiraceae</taxon>
        <taxon>Ectothiorhodospira</taxon>
    </lineage>
</organism>
<dbReference type="EMBL" id="FOAA01000002">
    <property type="protein sequence ID" value="SEK47760.1"/>
    <property type="molecule type" value="Genomic_DNA"/>
</dbReference>
<comment type="similarity">
    <text evidence="2">Belongs to the Nudix hydrolase family.</text>
</comment>
<feature type="binding site" evidence="17">
    <location>
        <position position="34"/>
    </location>
    <ligand>
        <name>8-oxo-dGTP</name>
        <dbReference type="ChEBI" id="CHEBI:77896"/>
    </ligand>
</feature>
<dbReference type="InterPro" id="IPR013785">
    <property type="entry name" value="Aldolase_TIM"/>
</dbReference>
<dbReference type="Pfam" id="PF02581">
    <property type="entry name" value="TMP-TENI"/>
    <property type="match status" value="1"/>
</dbReference>
<evidence type="ECO:0000256" key="13">
    <source>
        <dbReference type="ARBA" id="ARBA00040794"/>
    </source>
</evidence>
<evidence type="ECO:0000256" key="9">
    <source>
        <dbReference type="ARBA" id="ARBA00023204"/>
    </source>
</evidence>
<keyword evidence="3" id="KW-0515">Mutator protein</keyword>
<dbReference type="PRINTS" id="PR00502">
    <property type="entry name" value="NUDIXFAMILY"/>
</dbReference>
<dbReference type="EC" id="3.6.1.55" evidence="12"/>
<comment type="catalytic activity">
    <reaction evidence="11">
        <text>8-oxo-GTP + H2O = 8-oxo-GMP + diphosphate + H(+)</text>
        <dbReference type="Rhea" id="RHEA:67616"/>
        <dbReference type="ChEBI" id="CHEBI:15377"/>
        <dbReference type="ChEBI" id="CHEBI:15378"/>
        <dbReference type="ChEBI" id="CHEBI:33019"/>
        <dbReference type="ChEBI" id="CHEBI:143553"/>
        <dbReference type="ChEBI" id="CHEBI:145694"/>
    </reaction>
</comment>
<dbReference type="FunFam" id="3.90.79.10:FF:000014">
    <property type="entry name" value="8-oxo-dGTP diphosphatase MutT"/>
    <property type="match status" value="1"/>
</dbReference>